<proteinExistence type="predicted"/>
<evidence type="ECO:0008006" key="3">
    <source>
        <dbReference type="Google" id="ProtNLM"/>
    </source>
</evidence>
<organism evidence="1 2">
    <name type="scientific">Bacteroides zoogleoformans</name>
    <dbReference type="NCBI Taxonomy" id="28119"/>
    <lineage>
        <taxon>Bacteria</taxon>
        <taxon>Pseudomonadati</taxon>
        <taxon>Bacteroidota</taxon>
        <taxon>Bacteroidia</taxon>
        <taxon>Bacteroidales</taxon>
        <taxon>Bacteroidaceae</taxon>
        <taxon>Bacteroides</taxon>
    </lineage>
</organism>
<dbReference type="EMBL" id="CP027231">
    <property type="protein sequence ID" value="AVM53135.1"/>
    <property type="molecule type" value="Genomic_DNA"/>
</dbReference>
<sequence>MPRELELLKKEGERARHLDEQVQVLSSALVEGDEVVRKLRSHPKFLTDADWEYLQKLADRVYDGFTGRFSLHSPQLTPAHRLLIRLHFSNVQIAALTAVSPSSVSQLKFRLKKRLMEADAALFVNGETVDSVIERYCGL</sequence>
<gene>
    <name evidence="1" type="ORF">C4H11_09505</name>
</gene>
<name>A0ABN5ILQ1_9BACE</name>
<evidence type="ECO:0000313" key="1">
    <source>
        <dbReference type="EMBL" id="AVM53135.1"/>
    </source>
</evidence>
<protein>
    <recommendedName>
        <fullName evidence="3">Sigma-70-like protein</fullName>
    </recommendedName>
</protein>
<keyword evidence="2" id="KW-1185">Reference proteome</keyword>
<dbReference type="Proteomes" id="UP000238304">
    <property type="component" value="Chromosome"/>
</dbReference>
<accession>A0ABN5ILQ1</accession>
<reference evidence="1 2" key="1">
    <citation type="submission" date="2018-02" db="EMBL/GenBank/DDBJ databases">
        <authorList>
            <person name="Holder M.E."/>
            <person name="Ajami N.J."/>
            <person name="Petrosino J.F."/>
        </authorList>
    </citation>
    <scope>NUCLEOTIDE SEQUENCE [LARGE SCALE GENOMIC DNA]</scope>
    <source>
        <strain evidence="1 2">ATCC 33285</strain>
    </source>
</reference>
<evidence type="ECO:0000313" key="2">
    <source>
        <dbReference type="Proteomes" id="UP000238304"/>
    </source>
</evidence>
<dbReference type="RefSeq" id="WP_106041502.1">
    <property type="nucleotide sequence ID" value="NZ_CP027231.1"/>
</dbReference>